<dbReference type="SUPFAM" id="SSF109604">
    <property type="entry name" value="HD-domain/PDEase-like"/>
    <property type="match status" value="1"/>
</dbReference>
<comment type="pathway">
    <text evidence="1">Purine metabolism.</text>
</comment>
<dbReference type="FunFam" id="3.30.460.10:FF:000001">
    <property type="entry name" value="GTP pyrophosphokinase RelA"/>
    <property type="match status" value="1"/>
</dbReference>
<dbReference type="InterPro" id="IPR045600">
    <property type="entry name" value="RelA/SpoT_AH_RIS"/>
</dbReference>
<dbReference type="SUPFAM" id="SSF81301">
    <property type="entry name" value="Nucleotidyltransferase"/>
    <property type="match status" value="1"/>
</dbReference>
<dbReference type="Pfam" id="PF19296">
    <property type="entry name" value="RelA_AH_RIS"/>
    <property type="match status" value="1"/>
</dbReference>
<dbReference type="InterPro" id="IPR002912">
    <property type="entry name" value="ACT_dom"/>
</dbReference>
<dbReference type="CDD" id="cd05399">
    <property type="entry name" value="NT_Rel-Spo_like"/>
    <property type="match status" value="1"/>
</dbReference>
<dbReference type="InterPro" id="IPR006674">
    <property type="entry name" value="HD_domain"/>
</dbReference>
<evidence type="ECO:0000259" key="4">
    <source>
        <dbReference type="PROSITE" id="PS51831"/>
    </source>
</evidence>
<dbReference type="InParanoid" id="A0A2S8SSW7"/>
<dbReference type="Gene3D" id="1.10.3210.10">
    <property type="entry name" value="Hypothetical protein af1432"/>
    <property type="match status" value="1"/>
</dbReference>
<evidence type="ECO:0000313" key="6">
    <source>
        <dbReference type="EMBL" id="PQV63887.1"/>
    </source>
</evidence>
<protein>
    <submittedName>
        <fullName evidence="6">GTP pyrophosphokinase</fullName>
    </submittedName>
</protein>
<feature type="domain" description="ACT" evidence="3">
    <location>
        <begin position="740"/>
        <end position="812"/>
    </location>
</feature>
<evidence type="ECO:0000313" key="7">
    <source>
        <dbReference type="Proteomes" id="UP000237684"/>
    </source>
</evidence>
<comment type="function">
    <text evidence="2">In eubacteria ppGpp (guanosine 3'-diphosphate 5'-diphosphate) is a mediator of the stringent response that coordinates a variety of cellular activities in response to changes in nutritional abundance.</text>
</comment>
<dbReference type="GO" id="GO:0015969">
    <property type="term" value="P:guanosine tetraphosphate metabolic process"/>
    <property type="evidence" value="ECO:0007669"/>
    <property type="project" value="InterPro"/>
</dbReference>
<dbReference type="Gene3D" id="3.10.20.30">
    <property type="match status" value="1"/>
</dbReference>
<dbReference type="CDD" id="cd04876">
    <property type="entry name" value="ACT_RelA-SpoT"/>
    <property type="match status" value="1"/>
</dbReference>
<dbReference type="FunCoup" id="A0A2S8SSW7">
    <property type="interactions" value="467"/>
</dbReference>
<dbReference type="SMART" id="SM00954">
    <property type="entry name" value="RelA_SpoT"/>
    <property type="match status" value="1"/>
</dbReference>
<dbReference type="Proteomes" id="UP000237684">
    <property type="component" value="Unassembled WGS sequence"/>
</dbReference>
<dbReference type="Gene3D" id="3.30.460.10">
    <property type="entry name" value="Beta Polymerase, domain 2"/>
    <property type="match status" value="1"/>
</dbReference>
<dbReference type="GO" id="GO:0005886">
    <property type="term" value="C:plasma membrane"/>
    <property type="evidence" value="ECO:0007669"/>
    <property type="project" value="TreeGrafter"/>
</dbReference>
<keyword evidence="6" id="KW-0418">Kinase</keyword>
<dbReference type="Pfam" id="PF04607">
    <property type="entry name" value="RelA_SpoT"/>
    <property type="match status" value="1"/>
</dbReference>
<dbReference type="EMBL" id="NIGF01000008">
    <property type="protein sequence ID" value="PQV63887.1"/>
    <property type="molecule type" value="Genomic_DNA"/>
</dbReference>
<dbReference type="AlphaFoldDB" id="A0A2S8SSW7"/>
<dbReference type="PROSITE" id="PS51831">
    <property type="entry name" value="HD"/>
    <property type="match status" value="1"/>
</dbReference>
<keyword evidence="6" id="KW-0808">Transferase</keyword>
<evidence type="ECO:0000256" key="1">
    <source>
        <dbReference type="ARBA" id="ARBA00025704"/>
    </source>
</evidence>
<dbReference type="InterPro" id="IPR033655">
    <property type="entry name" value="TGS_RelA/SpoT"/>
</dbReference>
<dbReference type="InterPro" id="IPR004811">
    <property type="entry name" value="RelA/Spo_fam"/>
</dbReference>
<dbReference type="Pfam" id="PF13328">
    <property type="entry name" value="HD_4"/>
    <property type="match status" value="1"/>
</dbReference>
<dbReference type="InterPro" id="IPR043519">
    <property type="entry name" value="NT_sf"/>
</dbReference>
<dbReference type="GO" id="GO:0015949">
    <property type="term" value="P:nucleobase-containing small molecule interconversion"/>
    <property type="evidence" value="ECO:0007669"/>
    <property type="project" value="UniProtKB-ARBA"/>
</dbReference>
<evidence type="ECO:0000259" key="3">
    <source>
        <dbReference type="PROSITE" id="PS51671"/>
    </source>
</evidence>
<dbReference type="InterPro" id="IPR012676">
    <property type="entry name" value="TGS-like"/>
</dbReference>
<dbReference type="InterPro" id="IPR012675">
    <property type="entry name" value="Beta-grasp_dom_sf"/>
</dbReference>
<dbReference type="InterPro" id="IPR045865">
    <property type="entry name" value="ACT-like_dom_sf"/>
</dbReference>
<dbReference type="CDD" id="cd00077">
    <property type="entry name" value="HDc"/>
    <property type="match status" value="1"/>
</dbReference>
<comment type="similarity">
    <text evidence="2">Belongs to the relA/spoT family.</text>
</comment>
<evidence type="ECO:0000256" key="2">
    <source>
        <dbReference type="RuleBase" id="RU003847"/>
    </source>
</evidence>
<dbReference type="SMART" id="SM00471">
    <property type="entry name" value="HDc"/>
    <property type="match status" value="1"/>
</dbReference>
<feature type="domain" description="TGS" evidence="5">
    <location>
        <begin position="456"/>
        <end position="519"/>
    </location>
</feature>
<name>A0A2S8SSW7_9BACT</name>
<dbReference type="PANTHER" id="PTHR21262">
    <property type="entry name" value="GUANOSINE-3',5'-BIS DIPHOSPHATE 3'-PYROPHOSPHOHYDROLASE"/>
    <property type="match status" value="1"/>
</dbReference>
<dbReference type="InterPro" id="IPR007685">
    <property type="entry name" value="RelA_SpoT"/>
</dbReference>
<dbReference type="PROSITE" id="PS51880">
    <property type="entry name" value="TGS"/>
    <property type="match status" value="1"/>
</dbReference>
<comment type="caution">
    <text evidence="6">The sequence shown here is derived from an EMBL/GenBank/DDBJ whole genome shotgun (WGS) entry which is preliminary data.</text>
</comment>
<proteinExistence type="inferred from homology"/>
<dbReference type="FunFam" id="1.10.3210.10:FF:000001">
    <property type="entry name" value="GTP pyrophosphokinase RelA"/>
    <property type="match status" value="1"/>
</dbReference>
<dbReference type="OrthoDB" id="9805041at2"/>
<dbReference type="InterPro" id="IPR004095">
    <property type="entry name" value="TGS"/>
</dbReference>
<dbReference type="PROSITE" id="PS51671">
    <property type="entry name" value="ACT"/>
    <property type="match status" value="1"/>
</dbReference>
<dbReference type="PANTHER" id="PTHR21262:SF31">
    <property type="entry name" value="GTP PYROPHOSPHOKINASE"/>
    <property type="match status" value="1"/>
</dbReference>
<dbReference type="GO" id="GO:0016301">
    <property type="term" value="F:kinase activity"/>
    <property type="evidence" value="ECO:0007669"/>
    <property type="project" value="UniProtKB-KW"/>
</dbReference>
<dbReference type="NCBIfam" id="TIGR00691">
    <property type="entry name" value="spoT_relA"/>
    <property type="match status" value="1"/>
</dbReference>
<keyword evidence="7" id="KW-1185">Reference proteome</keyword>
<dbReference type="RefSeq" id="WP_105483728.1">
    <property type="nucleotide sequence ID" value="NZ_NIGF01000008.1"/>
</dbReference>
<gene>
    <name evidence="6" type="ORF">B1R32_10894</name>
</gene>
<organism evidence="6 7">
    <name type="scientific">Abditibacterium utsteinense</name>
    <dbReference type="NCBI Taxonomy" id="1960156"/>
    <lineage>
        <taxon>Bacteria</taxon>
        <taxon>Pseudomonadati</taxon>
        <taxon>Abditibacteriota</taxon>
        <taxon>Abditibacteriia</taxon>
        <taxon>Abditibacteriales</taxon>
        <taxon>Abditibacteriaceae</taxon>
        <taxon>Abditibacterium</taxon>
    </lineage>
</organism>
<dbReference type="CDD" id="cd01668">
    <property type="entry name" value="TGS_RSH"/>
    <property type="match status" value="1"/>
</dbReference>
<evidence type="ECO:0000259" key="5">
    <source>
        <dbReference type="PROSITE" id="PS51880"/>
    </source>
</evidence>
<feature type="domain" description="HD" evidence="4">
    <location>
        <begin position="110"/>
        <end position="209"/>
    </location>
</feature>
<dbReference type="InterPro" id="IPR003607">
    <property type="entry name" value="HD/PDEase_dom"/>
</dbReference>
<accession>A0A2S8SSW7</accession>
<sequence length="812" mass="90242">MPSPASSSLPISNETHAPDAISALSATDFVAREVAATKNEANSSVTSDSVVLFQHDEPSEAAQTARRRVKELVEKTLSARPQFDAQLLERAYAFAAEKHEGVTRLTGEPYIEHPVAVAGILAELGMDDVSIAAGFLHDVPEDCGVSIEEMTERFGADVAHLVEGVTKLKKINFDTKVEKQGENLRKLFLAMAGDVRVIIIKLADRLHNMRTIDPFPEAKRRDVASETLTFFAPIAHRLGIWRIKWELEDRSFKVLEPDVYKQIYALVQRTRAQRAQQVQEATAELQERLKAEGIEAEVNGRPKHFYSIRQKMIKQGLKFDAIHDLIALRVICNSKGDCYHALGIVHALWQQVPEMFFDYIATPKPNNYQSLHTKVLDGNGELLEIQIRTKEMHREAEFGIAAHWRYKNEAKPDQKPSANEKSFGDRLRWLRPVVEMGLETEGDSASFLSNLRLDVGSEQVFVITPHGDAIYLPQGSTPVDFAYRVHSQIGGKCTGAKVNGRLVPLNYKLHNGDICEIQTSRASKGPKRGWLEFVVTPHAKARIKAFLRKQNFDENYRYGLERLEKVARSERLKIAGLAGSEALENLALELGQKGAADLIAAIGYGEFSAETILNRVRAQCAPQPKTSENVDGLSSAAASLLNRRIRETEKDAPGESGEMEFAAPGEISLDPEKTGDLLYTLARCCAPIPGDEVRGYVTRGRGITVHRTDCANLKHYEKREPDRLLRASWKGETEKPYQALVALESHERTGLLADVTAIIAAKKINIESVNTYPLKHARARLNLAVSVASSRQLDELIAVLSAVEGVIEVHRV</sequence>
<dbReference type="Pfam" id="PF13291">
    <property type="entry name" value="ACT_4"/>
    <property type="match status" value="1"/>
</dbReference>
<dbReference type="SUPFAM" id="SSF81271">
    <property type="entry name" value="TGS-like"/>
    <property type="match status" value="1"/>
</dbReference>
<reference evidence="6 7" key="1">
    <citation type="journal article" date="2018" name="Syst. Appl. Microbiol.">
        <title>Abditibacterium utsteinense sp. nov., the first cultivated member of candidate phylum FBP, isolated from ice-free Antarctic soil samples.</title>
        <authorList>
            <person name="Tahon G."/>
            <person name="Tytgat B."/>
            <person name="Lebbe L."/>
            <person name="Carlier A."/>
            <person name="Willems A."/>
        </authorList>
    </citation>
    <scope>NUCLEOTIDE SEQUENCE [LARGE SCALE GENOMIC DNA]</scope>
    <source>
        <strain evidence="6 7">LMG 29911</strain>
    </source>
</reference>
<dbReference type="SUPFAM" id="SSF55021">
    <property type="entry name" value="ACT-like"/>
    <property type="match status" value="1"/>
</dbReference>
<dbReference type="Pfam" id="PF02824">
    <property type="entry name" value="TGS"/>
    <property type="match status" value="1"/>
</dbReference>
<dbReference type="FunFam" id="3.10.20.30:FF:000002">
    <property type="entry name" value="GTP pyrophosphokinase (RelA/SpoT)"/>
    <property type="match status" value="1"/>
</dbReference>
<dbReference type="Gene3D" id="3.30.70.260">
    <property type="match status" value="1"/>
</dbReference>